<protein>
    <submittedName>
        <fullName evidence="1">Uncharacterized protein</fullName>
    </submittedName>
</protein>
<evidence type="ECO:0000313" key="1">
    <source>
        <dbReference type="EMBL" id="VEL10233.1"/>
    </source>
</evidence>
<organism evidence="1 2">
    <name type="scientific">Protopolystoma xenopodis</name>
    <dbReference type="NCBI Taxonomy" id="117903"/>
    <lineage>
        <taxon>Eukaryota</taxon>
        <taxon>Metazoa</taxon>
        <taxon>Spiralia</taxon>
        <taxon>Lophotrochozoa</taxon>
        <taxon>Platyhelminthes</taxon>
        <taxon>Monogenea</taxon>
        <taxon>Polyopisthocotylea</taxon>
        <taxon>Polystomatidea</taxon>
        <taxon>Polystomatidae</taxon>
        <taxon>Protopolystoma</taxon>
    </lineage>
</organism>
<dbReference type="AlphaFoldDB" id="A0A3S5A2N8"/>
<evidence type="ECO:0000313" key="2">
    <source>
        <dbReference type="Proteomes" id="UP000784294"/>
    </source>
</evidence>
<comment type="caution">
    <text evidence="1">The sequence shown here is derived from an EMBL/GenBank/DDBJ whole genome shotgun (WGS) entry which is preliminary data.</text>
</comment>
<dbReference type="Proteomes" id="UP000784294">
    <property type="component" value="Unassembled WGS sequence"/>
</dbReference>
<gene>
    <name evidence="1" type="ORF">PXEA_LOCUS3673</name>
</gene>
<accession>A0A3S5A2N8</accession>
<name>A0A3S5A2N8_9PLAT</name>
<dbReference type="EMBL" id="CAAALY010008414">
    <property type="protein sequence ID" value="VEL10233.1"/>
    <property type="molecule type" value="Genomic_DNA"/>
</dbReference>
<keyword evidence="2" id="KW-1185">Reference proteome</keyword>
<sequence length="231" mass="25164">MTSDLTLPSPNPGPMEHGVYELAAGLEASAEINPSLSYFQPVGPKDIVIVCPSFPYSLSSTILPTIKTVDYSTQIIHPDTPDTLRHIVDPNNLSNYISNNGSINSSLLTAFGNSTTSSSVLVHKRSPSTLLSSLPQTVLDNQPAYLAFSQAAKVRNSIFSSHDPMAVGLVQDICPERASVFIQWPMRRGQPVYVTEVPMAICSSVASEVCSFLITYTIKDLDPLIIFYLIW</sequence>
<proteinExistence type="predicted"/>
<reference evidence="1" key="1">
    <citation type="submission" date="2018-11" db="EMBL/GenBank/DDBJ databases">
        <authorList>
            <consortium name="Pathogen Informatics"/>
        </authorList>
    </citation>
    <scope>NUCLEOTIDE SEQUENCE</scope>
</reference>